<dbReference type="KEGG" id="qsa:O6P43_033959"/>
<dbReference type="InterPro" id="IPR001611">
    <property type="entry name" value="Leu-rich_rpt"/>
</dbReference>
<dbReference type="InterPro" id="IPR008271">
    <property type="entry name" value="Ser/Thr_kinase_AS"/>
</dbReference>
<dbReference type="Gene3D" id="1.10.510.10">
    <property type="entry name" value="Transferase(Phosphotransferase) domain 1"/>
    <property type="match status" value="1"/>
</dbReference>
<feature type="signal peptide" evidence="18">
    <location>
        <begin position="1"/>
        <end position="32"/>
    </location>
</feature>
<dbReference type="PROSITE" id="PS00108">
    <property type="entry name" value="PROTEIN_KINASE_ST"/>
    <property type="match status" value="1"/>
</dbReference>
<dbReference type="InterPro" id="IPR011009">
    <property type="entry name" value="Kinase-like_dom_sf"/>
</dbReference>
<feature type="binding site" evidence="16">
    <location>
        <position position="722"/>
    </location>
    <ligand>
        <name>ATP</name>
        <dbReference type="ChEBI" id="CHEBI:30616"/>
    </ligand>
</feature>
<evidence type="ECO:0000256" key="13">
    <source>
        <dbReference type="ARBA" id="ARBA00023136"/>
    </source>
</evidence>
<evidence type="ECO:0000256" key="16">
    <source>
        <dbReference type="PROSITE-ProRule" id="PRU10141"/>
    </source>
</evidence>
<dbReference type="GO" id="GO:0051707">
    <property type="term" value="P:response to other organism"/>
    <property type="evidence" value="ECO:0007669"/>
    <property type="project" value="UniProtKB-ARBA"/>
</dbReference>
<gene>
    <name evidence="20" type="ORF">O6P43_033959</name>
</gene>
<evidence type="ECO:0000259" key="19">
    <source>
        <dbReference type="PROSITE" id="PS50011"/>
    </source>
</evidence>
<sequence length="952" mass="105944">MIVPQPIHIHRPTLILLLLLSMLWSSPRFSFGVSLIGDAQILLRVKNAQLQDTNGRLENWLLNTRRNPCNWAGIGCDAQNRSVISIDLSDTGISGAFPYDFCRIRTLLDLSLASNFLNGTFSPRRLSLCSHLRLLNLSSNCFVGELPDFWQEFRELRHLDLSFNNFTGNIPPSFGRFPALRVLVLTCNFISGTIPPFLGNLSELNRLEIGYNPLTGPLPSEIGNLTKLEDLWVATANLAGNIPDSIGQLISLKNLDLSTNSLSGKIPDSISGLRNVRHILLYENKLYGELPQALGNLSSLINLDLSENHLTGKFPERIAALHLTSLSLTDNFLHGEIPVILAENPNLNQLKLFNNFFTGKLPENLGRNSELEDFDVSNNNFSGEFPEYLCYRNKLQRLVTFTNRFSGALPDLYGECTSLSYVRIRNNDLWGEIPEKFWSLPLLDFFEIQNNNFEGSVPGSISAARKLRSLVISGNRFSGELPSGICNLHELLVIDVSKNRFTGEVSTCITGLKNLQKLTMQENMFTGKIPSTVSSWTDLTVLNLSFNHFSGEIPPELGSLPDLTYLDLSSNSLTGEIPSELTKMTLNQFNVSSNKLSGKVPPGLNHQVYLSGLLGNPDLCSPDLKPLPLCSKSKSFSLIVIIILATCMVLLVGSVLWFLKSKSDALGVKSKRLFKITTFQRIVFNEEDIIPFLINENLIGTGGSGRVYRVNLKAGQTVAVKKLYWGDTQKPDEESVFNSEVETLGRIRHDNIVKLLFSCSAADFRILVYEYMENGSLGDVLHGDKCGDLMGWSKRFEIAVGAAQGLAYLHHDCVPPIVHRDVKSNNILLDQQFKPRLADFGLARTLQREGRDGGCSLSRVAGSYGYIAPEYAYTLKVNEKTDVYSFGVVLMELITGKRPNDYSFGEDKDIVKWVTQIVLSSPALEGTTGHCRDLFQIIDPRLNPSPCDYEEN</sequence>
<keyword evidence="6 17" id="KW-0812">Transmembrane</keyword>
<evidence type="ECO:0000313" key="21">
    <source>
        <dbReference type="Proteomes" id="UP001163823"/>
    </source>
</evidence>
<dbReference type="GO" id="GO:0009791">
    <property type="term" value="P:post-embryonic development"/>
    <property type="evidence" value="ECO:0007669"/>
    <property type="project" value="UniProtKB-ARBA"/>
</dbReference>
<dbReference type="AlphaFoldDB" id="A0AAD7KR81"/>
<dbReference type="SUPFAM" id="SSF52058">
    <property type="entry name" value="L domain-like"/>
    <property type="match status" value="1"/>
</dbReference>
<keyword evidence="12 17" id="KW-1133">Transmembrane helix</keyword>
<keyword evidence="3" id="KW-1003">Cell membrane</keyword>
<feature type="domain" description="Protein kinase" evidence="19">
    <location>
        <begin position="693"/>
        <end position="952"/>
    </location>
</feature>
<keyword evidence="7 18" id="KW-0732">Signal</keyword>
<dbReference type="InterPro" id="IPR032675">
    <property type="entry name" value="LRR_dom_sf"/>
</dbReference>
<keyword evidence="11 16" id="KW-0067">ATP-binding</keyword>
<keyword evidence="4" id="KW-0433">Leucine-rich repeat</keyword>
<dbReference type="PANTHER" id="PTHR48053">
    <property type="entry name" value="LEUCINE RICH REPEAT FAMILY PROTEIN, EXPRESSED"/>
    <property type="match status" value="1"/>
</dbReference>
<keyword evidence="9 16" id="KW-0547">Nucleotide-binding</keyword>
<keyword evidence="15" id="KW-0325">Glycoprotein</keyword>
<dbReference type="Pfam" id="PF00560">
    <property type="entry name" value="LRR_1"/>
    <property type="match status" value="9"/>
</dbReference>
<dbReference type="SMART" id="SM00220">
    <property type="entry name" value="S_TKc"/>
    <property type="match status" value="1"/>
</dbReference>
<dbReference type="Gene3D" id="3.30.200.20">
    <property type="entry name" value="Phosphorylase Kinase, domain 1"/>
    <property type="match status" value="1"/>
</dbReference>
<dbReference type="PROSITE" id="PS00107">
    <property type="entry name" value="PROTEIN_KINASE_ATP"/>
    <property type="match status" value="1"/>
</dbReference>
<accession>A0AAD7KR81</accession>
<evidence type="ECO:0000256" key="18">
    <source>
        <dbReference type="SAM" id="SignalP"/>
    </source>
</evidence>
<evidence type="ECO:0000256" key="9">
    <source>
        <dbReference type="ARBA" id="ARBA00022741"/>
    </source>
</evidence>
<dbReference type="InterPro" id="IPR017441">
    <property type="entry name" value="Protein_kinase_ATP_BS"/>
</dbReference>
<reference evidence="20" key="1">
    <citation type="journal article" date="2023" name="Science">
        <title>Elucidation of the pathway for biosynthesis of saponin adjuvants from the soapbark tree.</title>
        <authorList>
            <person name="Reed J."/>
            <person name="Orme A."/>
            <person name="El-Demerdash A."/>
            <person name="Owen C."/>
            <person name="Martin L.B.B."/>
            <person name="Misra R.C."/>
            <person name="Kikuchi S."/>
            <person name="Rejzek M."/>
            <person name="Martin A.C."/>
            <person name="Harkess A."/>
            <person name="Leebens-Mack J."/>
            <person name="Louveau T."/>
            <person name="Stephenson M.J."/>
            <person name="Osbourn A."/>
        </authorList>
    </citation>
    <scope>NUCLEOTIDE SEQUENCE</scope>
    <source>
        <strain evidence="20">S10</strain>
    </source>
</reference>
<keyword evidence="10 20" id="KW-0418">Kinase</keyword>
<evidence type="ECO:0000256" key="4">
    <source>
        <dbReference type="ARBA" id="ARBA00022614"/>
    </source>
</evidence>
<evidence type="ECO:0000256" key="1">
    <source>
        <dbReference type="ARBA" id="ARBA00004251"/>
    </source>
</evidence>
<dbReference type="Proteomes" id="UP001163823">
    <property type="component" value="Chromosome 14"/>
</dbReference>
<dbReference type="PROSITE" id="PS50011">
    <property type="entry name" value="PROTEIN_KINASE_DOM"/>
    <property type="match status" value="1"/>
</dbReference>
<keyword evidence="21" id="KW-1185">Reference proteome</keyword>
<evidence type="ECO:0000256" key="8">
    <source>
        <dbReference type="ARBA" id="ARBA00022737"/>
    </source>
</evidence>
<dbReference type="InterPro" id="IPR013210">
    <property type="entry name" value="LRR_N_plant-typ"/>
</dbReference>
<dbReference type="PRINTS" id="PR00019">
    <property type="entry name" value="LEURICHRPT"/>
</dbReference>
<evidence type="ECO:0000256" key="6">
    <source>
        <dbReference type="ARBA" id="ARBA00022692"/>
    </source>
</evidence>
<dbReference type="SUPFAM" id="SSF52047">
    <property type="entry name" value="RNI-like"/>
    <property type="match status" value="1"/>
</dbReference>
<dbReference type="GO" id="GO:0006952">
    <property type="term" value="P:defense response"/>
    <property type="evidence" value="ECO:0007669"/>
    <property type="project" value="UniProtKB-ARBA"/>
</dbReference>
<evidence type="ECO:0000256" key="10">
    <source>
        <dbReference type="ARBA" id="ARBA00022777"/>
    </source>
</evidence>
<dbReference type="InterPro" id="IPR051716">
    <property type="entry name" value="Plant_RL_S/T_kinase"/>
</dbReference>
<protein>
    <submittedName>
        <fullName evidence="20">Receptor kinase</fullName>
    </submittedName>
</protein>
<keyword evidence="13 17" id="KW-0472">Membrane</keyword>
<dbReference type="Gene3D" id="3.80.10.10">
    <property type="entry name" value="Ribonuclease Inhibitor"/>
    <property type="match status" value="3"/>
</dbReference>
<dbReference type="GO" id="GO:0005886">
    <property type="term" value="C:plasma membrane"/>
    <property type="evidence" value="ECO:0007669"/>
    <property type="project" value="UniProtKB-SubCell"/>
</dbReference>
<feature type="transmembrane region" description="Helical" evidence="17">
    <location>
        <begin position="636"/>
        <end position="659"/>
    </location>
</feature>
<keyword evidence="14 20" id="KW-0675">Receptor</keyword>
<dbReference type="GO" id="GO:0005524">
    <property type="term" value="F:ATP binding"/>
    <property type="evidence" value="ECO:0007669"/>
    <property type="project" value="UniProtKB-UniRule"/>
</dbReference>
<dbReference type="FunFam" id="1.10.510.10:FF:000388">
    <property type="entry name" value="Leucine-rich repeat receptor-like tyrosine-protein kinase PXC3"/>
    <property type="match status" value="1"/>
</dbReference>
<comment type="similarity">
    <text evidence="2">Belongs to the protein kinase superfamily. Ser/Thr protein kinase family.</text>
</comment>
<name>A0AAD7KR81_QUISA</name>
<organism evidence="20 21">
    <name type="scientific">Quillaja saponaria</name>
    <name type="common">Soap bark tree</name>
    <dbReference type="NCBI Taxonomy" id="32244"/>
    <lineage>
        <taxon>Eukaryota</taxon>
        <taxon>Viridiplantae</taxon>
        <taxon>Streptophyta</taxon>
        <taxon>Embryophyta</taxon>
        <taxon>Tracheophyta</taxon>
        <taxon>Spermatophyta</taxon>
        <taxon>Magnoliopsida</taxon>
        <taxon>eudicotyledons</taxon>
        <taxon>Gunneridae</taxon>
        <taxon>Pentapetalae</taxon>
        <taxon>rosids</taxon>
        <taxon>fabids</taxon>
        <taxon>Fabales</taxon>
        <taxon>Quillajaceae</taxon>
        <taxon>Quillaja</taxon>
    </lineage>
</organism>
<evidence type="ECO:0000256" key="17">
    <source>
        <dbReference type="SAM" id="Phobius"/>
    </source>
</evidence>
<dbReference type="EMBL" id="JARAOO010000014">
    <property type="protein sequence ID" value="KAJ7944583.1"/>
    <property type="molecule type" value="Genomic_DNA"/>
</dbReference>
<dbReference type="SUPFAM" id="SSF56112">
    <property type="entry name" value="Protein kinase-like (PK-like)"/>
    <property type="match status" value="1"/>
</dbReference>
<evidence type="ECO:0000256" key="15">
    <source>
        <dbReference type="ARBA" id="ARBA00023180"/>
    </source>
</evidence>
<evidence type="ECO:0000256" key="3">
    <source>
        <dbReference type="ARBA" id="ARBA00022475"/>
    </source>
</evidence>
<feature type="chain" id="PRO_5042141617" evidence="18">
    <location>
        <begin position="33"/>
        <end position="952"/>
    </location>
</feature>
<comment type="subcellular location">
    <subcellularLocation>
        <location evidence="1">Cell membrane</location>
        <topology evidence="1">Single-pass type I membrane protein</topology>
    </subcellularLocation>
</comment>
<evidence type="ECO:0000256" key="5">
    <source>
        <dbReference type="ARBA" id="ARBA00022679"/>
    </source>
</evidence>
<dbReference type="InterPro" id="IPR000719">
    <property type="entry name" value="Prot_kinase_dom"/>
</dbReference>
<evidence type="ECO:0000256" key="12">
    <source>
        <dbReference type="ARBA" id="ARBA00022989"/>
    </source>
</evidence>
<dbReference type="FunFam" id="3.80.10.10:FF:000453">
    <property type="entry name" value="Leucine-rich receptor-like protein kinase family protein"/>
    <property type="match status" value="1"/>
</dbReference>
<keyword evidence="5" id="KW-0808">Transferase</keyword>
<comment type="caution">
    <text evidence="20">The sequence shown here is derived from an EMBL/GenBank/DDBJ whole genome shotgun (WGS) entry which is preliminary data.</text>
</comment>
<evidence type="ECO:0000256" key="7">
    <source>
        <dbReference type="ARBA" id="ARBA00022729"/>
    </source>
</evidence>
<evidence type="ECO:0000313" key="20">
    <source>
        <dbReference type="EMBL" id="KAJ7944583.1"/>
    </source>
</evidence>
<dbReference type="PANTHER" id="PTHR48053:SF159">
    <property type="entry name" value="PROTEIN KINASE DOMAIN-CONTAINING PROTEIN"/>
    <property type="match status" value="1"/>
</dbReference>
<dbReference type="GO" id="GO:0004672">
    <property type="term" value="F:protein kinase activity"/>
    <property type="evidence" value="ECO:0007669"/>
    <property type="project" value="InterPro"/>
</dbReference>
<dbReference type="Pfam" id="PF08263">
    <property type="entry name" value="LRRNT_2"/>
    <property type="match status" value="1"/>
</dbReference>
<proteinExistence type="inferred from homology"/>
<evidence type="ECO:0000256" key="14">
    <source>
        <dbReference type="ARBA" id="ARBA00023170"/>
    </source>
</evidence>
<dbReference type="FunFam" id="3.80.10.10:FF:000233">
    <property type="entry name" value="Leucine-rich repeat receptor-like protein kinase TDR"/>
    <property type="match status" value="1"/>
</dbReference>
<dbReference type="FunFam" id="3.80.10.10:FF:000470">
    <property type="entry name" value="LRR receptor-like serine/threonine-protein kinase RPK2"/>
    <property type="match status" value="1"/>
</dbReference>
<keyword evidence="8" id="KW-0677">Repeat</keyword>
<evidence type="ECO:0000256" key="11">
    <source>
        <dbReference type="ARBA" id="ARBA00022840"/>
    </source>
</evidence>
<dbReference type="GO" id="GO:0051606">
    <property type="term" value="P:detection of stimulus"/>
    <property type="evidence" value="ECO:0007669"/>
    <property type="project" value="UniProtKB-ARBA"/>
</dbReference>
<dbReference type="Pfam" id="PF00069">
    <property type="entry name" value="Pkinase"/>
    <property type="match status" value="1"/>
</dbReference>
<evidence type="ECO:0000256" key="2">
    <source>
        <dbReference type="ARBA" id="ARBA00008684"/>
    </source>
</evidence>